<evidence type="ECO:0000313" key="4">
    <source>
        <dbReference type="Proteomes" id="UP000095210"/>
    </source>
</evidence>
<evidence type="ECO:0000313" key="3">
    <source>
        <dbReference type="EMBL" id="AOS63913.1"/>
    </source>
</evidence>
<dbReference type="Proteomes" id="UP000095210">
    <property type="component" value="Chromosome"/>
</dbReference>
<feature type="compositionally biased region" description="Basic and acidic residues" evidence="1">
    <location>
        <begin position="48"/>
        <end position="58"/>
    </location>
</feature>
<proteinExistence type="predicted"/>
<feature type="region of interest" description="Disordered" evidence="1">
    <location>
        <begin position="28"/>
        <end position="62"/>
    </location>
</feature>
<keyword evidence="4" id="KW-1185">Reference proteome</keyword>
<name>A0AAC9MY12_9PSEU</name>
<reference evidence="4" key="1">
    <citation type="submission" date="2016-03" db="EMBL/GenBank/DDBJ databases">
        <title>Complete genome sequence of the type strain Actinoalloteichus hymeniacidonis DSM 45092.</title>
        <authorList>
            <person name="Schaffert L."/>
            <person name="Albersmeier A."/>
            <person name="Winkler A."/>
            <person name="Kalinowski J."/>
            <person name="Zotchev S."/>
            <person name="Ruckert C."/>
        </authorList>
    </citation>
    <scope>NUCLEOTIDE SEQUENCE [LARGE SCALE GENOMIC DNA]</scope>
    <source>
        <strain evidence="4">HPA177(T) (DSM 45092(T))</strain>
    </source>
</reference>
<feature type="chain" id="PRO_5042050361" evidence="2">
    <location>
        <begin position="28"/>
        <end position="209"/>
    </location>
</feature>
<evidence type="ECO:0000256" key="2">
    <source>
        <dbReference type="SAM" id="SignalP"/>
    </source>
</evidence>
<sequence length="209" mass="22555">MRTKSSTGRTPLALSLLAVLLATGCTGGERTASEDRVGPEANETGTASEDHHEGHGDGHGVAALGESFESLDELAAWVQDETGECADPAPANRDELIDYVGPQLAEYYEPFVSEWVTCSIPPYDRLGLVLFGEGELVEFQRSWQQAQADGRLNDNPVWAFGNGFAITAGSVGNDELGLHYLWCKPVDIEDAHRIPADVDGCEFARTAHH</sequence>
<dbReference type="PROSITE" id="PS51257">
    <property type="entry name" value="PROKAR_LIPOPROTEIN"/>
    <property type="match status" value="1"/>
</dbReference>
<dbReference type="AlphaFoldDB" id="A0AAC9MY12"/>
<protein>
    <submittedName>
        <fullName evidence="3">Uncharacterized protein</fullName>
    </submittedName>
</protein>
<gene>
    <name evidence="3" type="ORF">TL08_15520</name>
</gene>
<dbReference type="RefSeq" id="WP_157421107.1">
    <property type="nucleotide sequence ID" value="NZ_CP014859.1"/>
</dbReference>
<accession>A0AAC9MY12</accession>
<evidence type="ECO:0000256" key="1">
    <source>
        <dbReference type="SAM" id="MobiDB-lite"/>
    </source>
</evidence>
<dbReference type="EMBL" id="CP014859">
    <property type="protein sequence ID" value="AOS63913.1"/>
    <property type="molecule type" value="Genomic_DNA"/>
</dbReference>
<feature type="signal peptide" evidence="2">
    <location>
        <begin position="1"/>
        <end position="27"/>
    </location>
</feature>
<dbReference type="KEGG" id="ahm:TL08_15520"/>
<organism evidence="3 4">
    <name type="scientific">Actinoalloteichus hymeniacidonis</name>
    <dbReference type="NCBI Taxonomy" id="340345"/>
    <lineage>
        <taxon>Bacteria</taxon>
        <taxon>Bacillati</taxon>
        <taxon>Actinomycetota</taxon>
        <taxon>Actinomycetes</taxon>
        <taxon>Pseudonocardiales</taxon>
        <taxon>Pseudonocardiaceae</taxon>
        <taxon>Actinoalloteichus</taxon>
    </lineage>
</organism>
<keyword evidence="2" id="KW-0732">Signal</keyword>